<feature type="transmembrane region" description="Helical" evidence="9">
    <location>
        <begin position="269"/>
        <end position="287"/>
    </location>
</feature>
<comment type="similarity">
    <text evidence="3">Belongs to the LptF/LptG family.</text>
</comment>
<dbReference type="AlphaFoldDB" id="A0A110B4S0"/>
<keyword evidence="5 9" id="KW-0812">Transmembrane</keyword>
<dbReference type="Pfam" id="PF03739">
    <property type="entry name" value="LptF_LptG"/>
    <property type="match status" value="1"/>
</dbReference>
<dbReference type="NCBIfam" id="TIGR04408">
    <property type="entry name" value="LptG_lptG"/>
    <property type="match status" value="1"/>
</dbReference>
<dbReference type="InterPro" id="IPR005495">
    <property type="entry name" value="LptG/LptF_permease"/>
</dbReference>
<feature type="transmembrane region" description="Helical" evidence="9">
    <location>
        <begin position="91"/>
        <end position="114"/>
    </location>
</feature>
<feature type="transmembrane region" description="Helical" evidence="9">
    <location>
        <begin position="57"/>
        <end position="79"/>
    </location>
</feature>
<proteinExistence type="inferred from homology"/>
<sequence>MLILVVYLARTVILAALVALAAILALDLVFALADGVADGDESTFDVLLAALLDAPELAYEAFPFATLIGSLMGLGALAARQELTAMRAAGVSVVQIAGAVMAGGLVLAVLASVVGEYVVPAAERQMAAMQGAAEADELRTGPGGDLWARDGRDFLRAERPRSRSHLQSVTVFRFADGELTKRIGAEEAFYDNGSWRLEQVEVISFDQQGVELEKLDSWRWPGELRPDLLALVVADPEKLPALELWRYIRYLENNDLDSAQYRLALWEKIATPLATLAMMLVTVPLVFTAVRSAGAGQRIVVGILVGAAFFLVNRALGQAGIVYGLPPSVAALLPVVVFFIIGAVGVMRVR</sequence>
<dbReference type="GO" id="GO:0055085">
    <property type="term" value="P:transmembrane transport"/>
    <property type="evidence" value="ECO:0007669"/>
    <property type="project" value="InterPro"/>
</dbReference>
<dbReference type="RefSeq" id="WP_096407880.1">
    <property type="nucleotide sequence ID" value="NZ_AP017372.2"/>
</dbReference>
<evidence type="ECO:0000256" key="6">
    <source>
        <dbReference type="ARBA" id="ARBA00022989"/>
    </source>
</evidence>
<dbReference type="EMBL" id="AP017372">
    <property type="protein sequence ID" value="BAU57176.1"/>
    <property type="molecule type" value="Genomic_DNA"/>
</dbReference>
<dbReference type="PANTHER" id="PTHR33529:SF2">
    <property type="entry name" value="LIPOPOLYSACCHARIDE EXPORT SYSTEM PERMEASE PROTEIN LPTG"/>
    <property type="match status" value="1"/>
</dbReference>
<evidence type="ECO:0000256" key="4">
    <source>
        <dbReference type="ARBA" id="ARBA00022475"/>
    </source>
</evidence>
<dbReference type="InterPro" id="IPR030923">
    <property type="entry name" value="LptG"/>
</dbReference>
<keyword evidence="7 9" id="KW-0472">Membrane</keyword>
<evidence type="ECO:0000313" key="10">
    <source>
        <dbReference type="EMBL" id="BAU57176.1"/>
    </source>
</evidence>
<dbReference type="GO" id="GO:0015920">
    <property type="term" value="P:lipopolysaccharide transport"/>
    <property type="evidence" value="ECO:0007669"/>
    <property type="project" value="TreeGrafter"/>
</dbReference>
<dbReference type="GO" id="GO:0043190">
    <property type="term" value="C:ATP-binding cassette (ABC) transporter complex"/>
    <property type="evidence" value="ECO:0007669"/>
    <property type="project" value="InterPro"/>
</dbReference>
<keyword evidence="11" id="KW-1185">Reference proteome</keyword>
<evidence type="ECO:0000256" key="2">
    <source>
        <dbReference type="ARBA" id="ARBA00004651"/>
    </source>
</evidence>
<dbReference type="OrthoDB" id="9776227at2"/>
<comment type="subunit">
    <text evidence="8">Component of the lipopolysaccharide transport and assembly complex. The LptBFG transporter is composed of two ATP-binding proteins (LptB) and two transmembrane proteins (LptF and LptG).</text>
</comment>
<evidence type="ECO:0000256" key="8">
    <source>
        <dbReference type="ARBA" id="ARBA00026081"/>
    </source>
</evidence>
<keyword evidence="4" id="KW-1003">Cell membrane</keyword>
<dbReference type="Proteomes" id="UP000218890">
    <property type="component" value="Chromosome"/>
</dbReference>
<evidence type="ECO:0000313" key="11">
    <source>
        <dbReference type="Proteomes" id="UP000218890"/>
    </source>
</evidence>
<dbReference type="PANTHER" id="PTHR33529">
    <property type="entry name" value="SLR0882 PROTEIN-RELATED"/>
    <property type="match status" value="1"/>
</dbReference>
<gene>
    <name evidence="10" type="ORF">HH1059_04930</name>
</gene>
<organism evidence="10 11">
    <name type="scientific">Halorhodospira halochloris</name>
    <name type="common">Ectothiorhodospira halochloris</name>
    <dbReference type="NCBI Taxonomy" id="1052"/>
    <lineage>
        <taxon>Bacteria</taxon>
        <taxon>Pseudomonadati</taxon>
        <taxon>Pseudomonadota</taxon>
        <taxon>Gammaproteobacteria</taxon>
        <taxon>Chromatiales</taxon>
        <taxon>Ectothiorhodospiraceae</taxon>
        <taxon>Halorhodospira</taxon>
    </lineage>
</organism>
<name>A0A110B4S0_HALHR</name>
<keyword evidence="6 9" id="KW-1133">Transmembrane helix</keyword>
<comment type="function">
    <text evidence="1">Part of the ABC transporter complex LptBFG involved in the translocation of lipopolysaccharide (LPS) from the inner membrane to the outer membrane.</text>
</comment>
<evidence type="ECO:0000256" key="7">
    <source>
        <dbReference type="ARBA" id="ARBA00023136"/>
    </source>
</evidence>
<protein>
    <submittedName>
        <fullName evidence="10">Predicted Permease</fullName>
    </submittedName>
</protein>
<evidence type="ECO:0000256" key="3">
    <source>
        <dbReference type="ARBA" id="ARBA00007725"/>
    </source>
</evidence>
<evidence type="ECO:0000256" key="5">
    <source>
        <dbReference type="ARBA" id="ARBA00022692"/>
    </source>
</evidence>
<evidence type="ECO:0000256" key="9">
    <source>
        <dbReference type="SAM" id="Phobius"/>
    </source>
</evidence>
<feature type="transmembrane region" description="Helical" evidence="9">
    <location>
        <begin position="299"/>
        <end position="316"/>
    </location>
</feature>
<dbReference type="KEGG" id="hhk:HH1059_04930"/>
<evidence type="ECO:0000256" key="1">
    <source>
        <dbReference type="ARBA" id="ARBA00002265"/>
    </source>
</evidence>
<comment type="subcellular location">
    <subcellularLocation>
        <location evidence="2">Cell membrane</location>
        <topology evidence="2">Multi-pass membrane protein</topology>
    </subcellularLocation>
</comment>
<reference evidence="10" key="1">
    <citation type="submission" date="2016-02" db="EMBL/GenBank/DDBJ databases">
        <title>Halorhodospira halochloris DSM-1059 complete genome, version 2.</title>
        <authorList>
            <person name="Tsukatani Y."/>
        </authorList>
    </citation>
    <scope>NUCLEOTIDE SEQUENCE</scope>
    <source>
        <strain evidence="10">DSM 1059</strain>
    </source>
</reference>
<feature type="transmembrane region" description="Helical" evidence="9">
    <location>
        <begin position="328"/>
        <end position="347"/>
    </location>
</feature>
<accession>A0A110B4S0</accession>